<evidence type="ECO:0000256" key="2">
    <source>
        <dbReference type="ARBA" id="ARBA00022679"/>
    </source>
</evidence>
<dbReference type="SUPFAM" id="SSF53901">
    <property type="entry name" value="Thiolase-like"/>
    <property type="match status" value="1"/>
</dbReference>
<dbReference type="GO" id="GO:0016747">
    <property type="term" value="F:acyltransferase activity, transferring groups other than amino-acyl groups"/>
    <property type="evidence" value="ECO:0007669"/>
    <property type="project" value="InterPro"/>
</dbReference>
<evidence type="ECO:0000256" key="1">
    <source>
        <dbReference type="ARBA" id="ARBA00005531"/>
    </source>
</evidence>
<accession>A0A3Q8I2C3</accession>
<organism evidence="6">
    <name type="scientific">Myxococcus fulvus</name>
    <dbReference type="NCBI Taxonomy" id="33"/>
    <lineage>
        <taxon>Bacteria</taxon>
        <taxon>Pseudomonadati</taxon>
        <taxon>Myxococcota</taxon>
        <taxon>Myxococcia</taxon>
        <taxon>Myxococcales</taxon>
        <taxon>Cystobacterineae</taxon>
        <taxon>Myxococcaceae</taxon>
        <taxon>Myxococcus</taxon>
    </lineage>
</organism>
<dbReference type="Gene3D" id="3.40.47.10">
    <property type="match status" value="2"/>
</dbReference>
<reference evidence="6" key="1">
    <citation type="journal article" date="2018" name="J. Ind. Microbiol. Biotechnol.">
        <title>Genome mining reveals uncommon alkylpyrones as type III PKS products from myxobacteria.</title>
        <authorList>
            <person name="Hug J.J."/>
            <person name="Panter F."/>
            <person name="Krug D."/>
            <person name="Muller R."/>
        </authorList>
    </citation>
    <scope>NUCLEOTIDE SEQUENCE</scope>
    <source>
        <strain evidence="6">MCy8288</strain>
    </source>
</reference>
<dbReference type="GO" id="GO:0030639">
    <property type="term" value="P:polyketide biosynthetic process"/>
    <property type="evidence" value="ECO:0007669"/>
    <property type="project" value="TreeGrafter"/>
</dbReference>
<feature type="domain" description="Chalcone/stilbene synthase N-terminal" evidence="4">
    <location>
        <begin position="23"/>
        <end position="214"/>
    </location>
</feature>
<feature type="domain" description="Chalcone/stilbene synthase C-terminal" evidence="5">
    <location>
        <begin position="243"/>
        <end position="364"/>
    </location>
</feature>
<evidence type="ECO:0000259" key="5">
    <source>
        <dbReference type="Pfam" id="PF02797"/>
    </source>
</evidence>
<sequence>MVTKQGPSYLFGPMASGPQQVPTLLRVTSAFPEQVYSQRDLYERVFKPWYQDVPNAEEIFLRAGVEYRHVLRPPSELARRPPPSTAQRMQLWSEGALELSRRSMTSVLQGVEPASIGSLFMVSCTGYDAPSPDLRLAGELGLSRSLRRTFVGHMGCFAAFNGIKLALDALAARPDEQALVVCTELTTLHVRDEPSLEQVVSHALFGDGSAALHLANAPPGTGPQFLRGHTETLYAHANEMGWAILDDGFRMFLSPRVPDLLAEAVPDFMAHLLEPLGLRPHDIPHWIIHPGGPKIVRKVGKALGLSERALRPALEVLRTRGNCSSATVLLVLQHVLHEDRPRPGEYGVMLGFGPGLTLEGQVLRF</sequence>
<dbReference type="InterPro" id="IPR016039">
    <property type="entry name" value="Thiolase-like"/>
</dbReference>
<dbReference type="PANTHER" id="PTHR11877:SF46">
    <property type="entry name" value="TYPE III POLYKETIDE SYNTHASE A"/>
    <property type="match status" value="1"/>
</dbReference>
<keyword evidence="2" id="KW-0808">Transferase</keyword>
<dbReference type="InterPro" id="IPR001099">
    <property type="entry name" value="Chalcone/stilbene_synt_N"/>
</dbReference>
<evidence type="ECO:0000313" key="6">
    <source>
        <dbReference type="EMBL" id="AYM52985.1"/>
    </source>
</evidence>
<dbReference type="PIRSF" id="PIRSF000451">
    <property type="entry name" value="PKS_III"/>
    <property type="match status" value="1"/>
</dbReference>
<dbReference type="Pfam" id="PF02797">
    <property type="entry name" value="Chal_sti_synt_C"/>
    <property type="match status" value="1"/>
</dbReference>
<dbReference type="InterPro" id="IPR011141">
    <property type="entry name" value="Polyketide_synthase_type-III"/>
</dbReference>
<evidence type="ECO:0000259" key="4">
    <source>
        <dbReference type="Pfam" id="PF00195"/>
    </source>
</evidence>
<dbReference type="EMBL" id="MH908890">
    <property type="protein sequence ID" value="AYM52985.1"/>
    <property type="molecule type" value="Genomic_DNA"/>
</dbReference>
<name>A0A3Q8I2C3_MYXFU</name>
<dbReference type="Pfam" id="PF00195">
    <property type="entry name" value="Chal_sti_synt_N"/>
    <property type="match status" value="1"/>
</dbReference>
<feature type="active site" description="Acyl-thioester intermediate" evidence="3">
    <location>
        <position position="156"/>
    </location>
</feature>
<proteinExistence type="inferred from homology"/>
<comment type="similarity">
    <text evidence="1">Belongs to the thiolase-like superfamily. Chalcone/stilbene synthases family.</text>
</comment>
<protein>
    <submittedName>
        <fullName evidence="6">Chalcone and stilbene synthase domain protein</fullName>
    </submittedName>
</protein>
<dbReference type="PANTHER" id="PTHR11877">
    <property type="entry name" value="HYDROXYMETHYLGLUTARYL-COA SYNTHASE"/>
    <property type="match status" value="1"/>
</dbReference>
<evidence type="ECO:0000256" key="3">
    <source>
        <dbReference type="PIRSR" id="PIRSR000451-1"/>
    </source>
</evidence>
<dbReference type="InterPro" id="IPR012328">
    <property type="entry name" value="Chalcone/stilbene_synt_C"/>
</dbReference>
<dbReference type="CDD" id="cd00831">
    <property type="entry name" value="CHS_like"/>
    <property type="match status" value="1"/>
</dbReference>
<dbReference type="AlphaFoldDB" id="A0A3Q8I2C3"/>